<name>A0AAE3P496_9BACT</name>
<comment type="similarity">
    <text evidence="2">Belongs to the CRISPR-associated endoribonuclease Cas2 protein family.</text>
</comment>
<evidence type="ECO:0008006" key="11">
    <source>
        <dbReference type="Google" id="ProtNLM"/>
    </source>
</evidence>
<keyword evidence="7" id="KW-0460">Magnesium</keyword>
<evidence type="ECO:0000313" key="9">
    <source>
        <dbReference type="EMBL" id="MDF2953723.1"/>
    </source>
</evidence>
<gene>
    <name evidence="9" type="ORF">OD816_000968</name>
</gene>
<dbReference type="GO" id="GO:0051607">
    <property type="term" value="P:defense response to virus"/>
    <property type="evidence" value="ECO:0007669"/>
    <property type="project" value="UniProtKB-KW"/>
</dbReference>
<evidence type="ECO:0000256" key="3">
    <source>
        <dbReference type="ARBA" id="ARBA00022722"/>
    </source>
</evidence>
<keyword evidence="8" id="KW-0051">Antiviral defense</keyword>
<dbReference type="AlphaFoldDB" id="A0AAE3P496"/>
<proteinExistence type="inferred from homology"/>
<dbReference type="Pfam" id="PF09827">
    <property type="entry name" value="CRISPR_Cas2"/>
    <property type="match status" value="1"/>
</dbReference>
<dbReference type="Proteomes" id="UP001144110">
    <property type="component" value="Unassembled WGS sequence"/>
</dbReference>
<dbReference type="Gene3D" id="3.30.70.240">
    <property type="match status" value="1"/>
</dbReference>
<evidence type="ECO:0000313" key="10">
    <source>
        <dbReference type="Proteomes" id="UP001144110"/>
    </source>
</evidence>
<dbReference type="EMBL" id="JAPHEG010000004">
    <property type="protein sequence ID" value="MDF2953723.1"/>
    <property type="molecule type" value="Genomic_DNA"/>
</dbReference>
<dbReference type="GO" id="GO:0004521">
    <property type="term" value="F:RNA endonuclease activity"/>
    <property type="evidence" value="ECO:0007669"/>
    <property type="project" value="InterPro"/>
</dbReference>
<keyword evidence="5" id="KW-0255">Endonuclease</keyword>
<dbReference type="InterPro" id="IPR021127">
    <property type="entry name" value="CRISPR_associated_Cas2"/>
</dbReference>
<reference evidence="9" key="1">
    <citation type="submission" date="2022-11" db="EMBL/GenBank/DDBJ databases">
        <title>Candidatus Alkanophaga archaea from heated hydrothermal vent sediment oxidize petroleum alkanes.</title>
        <authorList>
            <person name="Zehnle H."/>
            <person name="Laso-Perez R."/>
            <person name="Lipp J."/>
            <person name="Teske A."/>
            <person name="Wegener G."/>
        </authorList>
    </citation>
    <scope>NUCLEOTIDE SEQUENCE</scope>
    <source>
        <strain evidence="9">MCA70</strain>
    </source>
</reference>
<evidence type="ECO:0000256" key="6">
    <source>
        <dbReference type="ARBA" id="ARBA00022801"/>
    </source>
</evidence>
<dbReference type="CDD" id="cd09725">
    <property type="entry name" value="Cas2_I_II_III"/>
    <property type="match status" value="1"/>
</dbReference>
<evidence type="ECO:0000256" key="1">
    <source>
        <dbReference type="ARBA" id="ARBA00001946"/>
    </source>
</evidence>
<keyword evidence="4" id="KW-0479">Metal-binding</keyword>
<dbReference type="SUPFAM" id="SSF143430">
    <property type="entry name" value="TTP0101/SSO1404-like"/>
    <property type="match status" value="1"/>
</dbReference>
<keyword evidence="3" id="KW-0540">Nuclease</keyword>
<comment type="caution">
    <text evidence="9">The sequence shown here is derived from an EMBL/GenBank/DDBJ whole genome shotgun (WGS) entry which is preliminary data.</text>
</comment>
<evidence type="ECO:0000256" key="5">
    <source>
        <dbReference type="ARBA" id="ARBA00022759"/>
    </source>
</evidence>
<keyword evidence="6" id="KW-0378">Hydrolase</keyword>
<sequence>MRVILYDYETEKVRGKVRKNLKKVGVHVQWSVFESLENFERLIKILQEEEGKNFRISIFRINPKEKVKKLGKDWEKMKFVF</sequence>
<dbReference type="InterPro" id="IPR019199">
    <property type="entry name" value="Virulence_VapD/CRISPR_Cas2"/>
</dbReference>
<evidence type="ECO:0000256" key="7">
    <source>
        <dbReference type="ARBA" id="ARBA00022842"/>
    </source>
</evidence>
<dbReference type="GO" id="GO:0016787">
    <property type="term" value="F:hydrolase activity"/>
    <property type="evidence" value="ECO:0007669"/>
    <property type="project" value="UniProtKB-KW"/>
</dbReference>
<dbReference type="GO" id="GO:0046872">
    <property type="term" value="F:metal ion binding"/>
    <property type="evidence" value="ECO:0007669"/>
    <property type="project" value="UniProtKB-KW"/>
</dbReference>
<accession>A0AAE3P496</accession>
<comment type="cofactor">
    <cofactor evidence="1">
        <name>Mg(2+)</name>
        <dbReference type="ChEBI" id="CHEBI:18420"/>
    </cofactor>
</comment>
<evidence type="ECO:0000256" key="2">
    <source>
        <dbReference type="ARBA" id="ARBA00009959"/>
    </source>
</evidence>
<evidence type="ECO:0000256" key="8">
    <source>
        <dbReference type="ARBA" id="ARBA00023118"/>
    </source>
</evidence>
<evidence type="ECO:0000256" key="4">
    <source>
        <dbReference type="ARBA" id="ARBA00022723"/>
    </source>
</evidence>
<dbReference type="NCBIfam" id="TIGR01573">
    <property type="entry name" value="cas2"/>
    <property type="match status" value="1"/>
</dbReference>
<organism evidence="9 10">
    <name type="scientific">Candidatus Thermodesulfobacterium syntrophicum</name>
    <dbReference type="NCBI Taxonomy" id="3060442"/>
    <lineage>
        <taxon>Bacteria</taxon>
        <taxon>Pseudomonadati</taxon>
        <taxon>Thermodesulfobacteriota</taxon>
        <taxon>Thermodesulfobacteria</taxon>
        <taxon>Thermodesulfobacteriales</taxon>
        <taxon>Thermodesulfobacteriaceae</taxon>
        <taxon>Thermodesulfobacterium</taxon>
    </lineage>
</organism>
<dbReference type="GO" id="GO:0043571">
    <property type="term" value="P:maintenance of CRISPR repeat elements"/>
    <property type="evidence" value="ECO:0007669"/>
    <property type="project" value="InterPro"/>
</dbReference>
<protein>
    <recommendedName>
        <fullName evidence="11">CRISPR-associated endonuclease Cas2</fullName>
    </recommendedName>
</protein>